<sequence length="79" mass="8483">MPSVQSHPVTANSQVQGGKTVLVGLHRNDQIAAFASADHVADIHVDAIQDAHNPDMSINEAGEQETLLNPGHYFQPEKS</sequence>
<organism evidence="1 2">
    <name type="scientific">Pseudomonas syringae CC1557</name>
    <dbReference type="NCBI Taxonomy" id="1357279"/>
    <lineage>
        <taxon>Bacteria</taxon>
        <taxon>Pseudomonadati</taxon>
        <taxon>Pseudomonadota</taxon>
        <taxon>Gammaproteobacteria</taxon>
        <taxon>Pseudomonadales</taxon>
        <taxon>Pseudomonadaceae</taxon>
        <taxon>Pseudomonas</taxon>
        <taxon>Pseudomonas syringae</taxon>
    </lineage>
</organism>
<proteinExistence type="predicted"/>
<evidence type="ECO:0000313" key="1">
    <source>
        <dbReference type="EMBL" id="AHG43677.1"/>
    </source>
</evidence>
<dbReference type="Proteomes" id="UP000019089">
    <property type="component" value="Chromosome"/>
</dbReference>
<dbReference type="AlphaFoldDB" id="W0MZ09"/>
<evidence type="ECO:0000313" key="2">
    <source>
        <dbReference type="Proteomes" id="UP000019089"/>
    </source>
</evidence>
<dbReference type="KEGG" id="psyr:N018_21815"/>
<protein>
    <submittedName>
        <fullName evidence="1">Uncharacterized protein</fullName>
    </submittedName>
</protein>
<name>W0MZ09_PSESX</name>
<gene>
    <name evidence="1" type="ORF">N018_21815</name>
</gene>
<dbReference type="HOGENOM" id="CLU_2603362_0_0_6"/>
<reference evidence="1 2" key="1">
    <citation type="submission" date="2013-12" db="EMBL/GenBank/DDBJ databases">
        <title>Interactions Between Genome Architecture and Virulence Genes in Pseudomonas syringae, strain CC1557 as a model.</title>
        <authorList>
            <person name="Baltrus D."/>
            <person name="Hockett K."/>
            <person name="Karlsrud E."/>
            <person name="Dougherty K."/>
            <person name="Nishimura M."/>
        </authorList>
    </citation>
    <scope>NUCLEOTIDE SEQUENCE [LARGE SCALE GENOMIC DNA]</scope>
    <source>
        <strain evidence="1 2">CC1557</strain>
    </source>
</reference>
<dbReference type="EMBL" id="CP007014">
    <property type="protein sequence ID" value="AHG43677.1"/>
    <property type="molecule type" value="Genomic_DNA"/>
</dbReference>
<accession>W0MZ09</accession>